<dbReference type="InterPro" id="IPR013424">
    <property type="entry name" value="Ice-binding_C"/>
</dbReference>
<dbReference type="RefSeq" id="WP_074745525.1">
    <property type="nucleotide sequence ID" value="NZ_FOCT01000004.1"/>
</dbReference>
<proteinExistence type="predicted"/>
<accession>A0A1H8GL81</accession>
<feature type="domain" description="Ice-binding protein C-terminal" evidence="1">
    <location>
        <begin position="210"/>
        <end position="235"/>
    </location>
</feature>
<dbReference type="Pfam" id="PF07589">
    <property type="entry name" value="PEP-CTERM"/>
    <property type="match status" value="1"/>
</dbReference>
<protein>
    <submittedName>
        <fullName evidence="2">PEP-CTERM protein-sorting domain-containing protein</fullName>
    </submittedName>
</protein>
<dbReference type="EMBL" id="FOCT01000004">
    <property type="protein sequence ID" value="SEN44504.1"/>
    <property type="molecule type" value="Genomic_DNA"/>
</dbReference>
<evidence type="ECO:0000313" key="2">
    <source>
        <dbReference type="EMBL" id="SEN44504.1"/>
    </source>
</evidence>
<name>A0A1H8GL81_9PROT</name>
<evidence type="ECO:0000313" key="3">
    <source>
        <dbReference type="Proteomes" id="UP000183898"/>
    </source>
</evidence>
<evidence type="ECO:0000259" key="1">
    <source>
        <dbReference type="Pfam" id="PF07589"/>
    </source>
</evidence>
<dbReference type="Proteomes" id="UP000183898">
    <property type="component" value="Unassembled WGS sequence"/>
</dbReference>
<dbReference type="AlphaFoldDB" id="A0A1H8GL81"/>
<dbReference type="NCBIfam" id="TIGR02595">
    <property type="entry name" value="PEP_CTERM"/>
    <property type="match status" value="1"/>
</dbReference>
<reference evidence="2 3" key="1">
    <citation type="submission" date="2016-10" db="EMBL/GenBank/DDBJ databases">
        <authorList>
            <person name="de Groot N.N."/>
        </authorList>
    </citation>
    <scope>NUCLEOTIDE SEQUENCE [LARGE SCALE GENOMIC DNA]</scope>
    <source>
        <strain evidence="2 3">Nl18</strain>
    </source>
</reference>
<gene>
    <name evidence="2" type="ORF">SAMN05216404_104236</name>
</gene>
<organism evidence="2 3">
    <name type="scientific">Nitrosospira multiformis</name>
    <dbReference type="NCBI Taxonomy" id="1231"/>
    <lineage>
        <taxon>Bacteria</taxon>
        <taxon>Pseudomonadati</taxon>
        <taxon>Pseudomonadota</taxon>
        <taxon>Betaproteobacteria</taxon>
        <taxon>Nitrosomonadales</taxon>
        <taxon>Nitrosomonadaceae</taxon>
        <taxon>Nitrosospira</taxon>
    </lineage>
</organism>
<sequence>MSGRREISWDGVRLDGTDVNPNTQVVDSGHTVIIPVDRFRGQGALFEDPYAVSGDGFASVNPATAGQFPAFSPNNTFVMQDDTPYQFDDRFIAQSFTIPGTATRGFGAIFVDVEKAGSSIEYFGHDSSGHEVSLGTFNVPTGAMSGEPQFLGVLFDQPVVTDVKLAVGTNTLFNFDGTNFQSFGPENLAEGTDLAVTDDFVYAEPTMAAAIPEPETYALMLAGLSLLGLIAYRKKPAFNQL</sequence>